<dbReference type="PROSITE" id="PS50111">
    <property type="entry name" value="CHEMOTAXIS_TRANSDUC_2"/>
    <property type="match status" value="1"/>
</dbReference>
<dbReference type="GO" id="GO:0007165">
    <property type="term" value="P:signal transduction"/>
    <property type="evidence" value="ECO:0007669"/>
    <property type="project" value="UniProtKB-KW"/>
</dbReference>
<dbReference type="Pfam" id="PF00015">
    <property type="entry name" value="MCPsignal"/>
    <property type="match status" value="1"/>
</dbReference>
<dbReference type="InterPro" id="IPR004089">
    <property type="entry name" value="MCPsignal_dom"/>
</dbReference>
<evidence type="ECO:0000256" key="3">
    <source>
        <dbReference type="ARBA" id="ARBA00023224"/>
    </source>
</evidence>
<dbReference type="InterPro" id="IPR004090">
    <property type="entry name" value="Chemotax_Me-accpt_rcpt"/>
</dbReference>
<dbReference type="InterPro" id="IPR024478">
    <property type="entry name" value="HlyB_4HB_MCP"/>
</dbReference>
<evidence type="ECO:0000313" key="10">
    <source>
        <dbReference type="Proteomes" id="UP000546162"/>
    </source>
</evidence>
<sequence>MPMGDLDPGHRPGLRGGIARRLLAAFLIVTAVTVALGVAGLVQLGKLHDETEKIYTHGAIPLAAVRKLEASWFRYSFTRVAAQSTTLAADQRAAFLAQVPQLQRTLTGAVSDALAQPLAPDARTAVTTLNQDLDTLIGMLDQLGALQRAGDLAGLQQVAAQATELQTRIPSLIETAIEAQTATVGAERKVADDAYSTARTVTIVLLILGAILSVALALAVAASVVRPVRRTVDVLERVADGDLTSRVRSTGSDEIAQMGSALDRSLDSLVQMIREIDECAAELSGSSSRLTGVATEIAGSIDAAAGQAVGVTQSAEEVSRGIGTLSTGTSEMAQSIREISVSASEAATVAADAMAVAAQTTQTVSKLGESSAQIGAVIKTITAIAEQTNLLALNATIEAARAGEMGKGFAVVASEVKDLAQETAKATEDISRRVEAIQGDTTGAVEAIGRISAVIERVNALQTTIASAVEEQNATTDEMGRNVQIAAGSSSDIARNIAGVAQAAQASSAGVQAAQEAARQLAGMSRRLTDAVSRFRA</sequence>
<evidence type="ECO:0000256" key="5">
    <source>
        <dbReference type="PROSITE-ProRule" id="PRU00284"/>
    </source>
</evidence>
<protein>
    <submittedName>
        <fullName evidence="9">Methyl-accepting chemotaxis protein</fullName>
    </submittedName>
</protein>
<name>A0A7W7H2W4_9ACTN</name>
<dbReference type="EMBL" id="JACHNB010000001">
    <property type="protein sequence ID" value="MBB4742993.1"/>
    <property type="molecule type" value="Genomic_DNA"/>
</dbReference>
<dbReference type="GO" id="GO:0006935">
    <property type="term" value="P:chemotaxis"/>
    <property type="evidence" value="ECO:0007669"/>
    <property type="project" value="InterPro"/>
</dbReference>
<evidence type="ECO:0000259" key="7">
    <source>
        <dbReference type="PROSITE" id="PS50111"/>
    </source>
</evidence>
<evidence type="ECO:0000256" key="1">
    <source>
        <dbReference type="ARBA" id="ARBA00022692"/>
    </source>
</evidence>
<evidence type="ECO:0000256" key="6">
    <source>
        <dbReference type="SAM" id="Phobius"/>
    </source>
</evidence>
<dbReference type="PANTHER" id="PTHR32089:SF112">
    <property type="entry name" value="LYSOZYME-LIKE PROTEIN-RELATED"/>
    <property type="match status" value="1"/>
</dbReference>
<evidence type="ECO:0000313" key="9">
    <source>
        <dbReference type="EMBL" id="MBB4742993.1"/>
    </source>
</evidence>
<dbReference type="RefSeq" id="WP_185043297.1">
    <property type="nucleotide sequence ID" value="NZ_BAABFG010000005.1"/>
</dbReference>
<dbReference type="AlphaFoldDB" id="A0A7W7H2W4"/>
<organism evidence="9 10">
    <name type="scientific">Actinoplanes octamycinicus</name>
    <dbReference type="NCBI Taxonomy" id="135948"/>
    <lineage>
        <taxon>Bacteria</taxon>
        <taxon>Bacillati</taxon>
        <taxon>Actinomycetota</taxon>
        <taxon>Actinomycetes</taxon>
        <taxon>Micromonosporales</taxon>
        <taxon>Micromonosporaceae</taxon>
        <taxon>Actinoplanes</taxon>
    </lineage>
</organism>
<gene>
    <name evidence="9" type="ORF">BJY16_006452</name>
</gene>
<feature type="domain" description="HAMP" evidence="8">
    <location>
        <begin position="222"/>
        <end position="274"/>
    </location>
</feature>
<keyword evidence="1 6" id="KW-0812">Transmembrane</keyword>
<evidence type="ECO:0000256" key="4">
    <source>
        <dbReference type="ARBA" id="ARBA00029447"/>
    </source>
</evidence>
<dbReference type="SUPFAM" id="SSF58104">
    <property type="entry name" value="Methyl-accepting chemotaxis protein (MCP) signaling domain"/>
    <property type="match status" value="1"/>
</dbReference>
<dbReference type="PANTHER" id="PTHR32089">
    <property type="entry name" value="METHYL-ACCEPTING CHEMOTAXIS PROTEIN MCPB"/>
    <property type="match status" value="1"/>
</dbReference>
<dbReference type="InterPro" id="IPR003660">
    <property type="entry name" value="HAMP_dom"/>
</dbReference>
<dbReference type="Proteomes" id="UP000546162">
    <property type="component" value="Unassembled WGS sequence"/>
</dbReference>
<keyword evidence="2 6" id="KW-1133">Transmembrane helix</keyword>
<proteinExistence type="inferred from homology"/>
<feature type="transmembrane region" description="Helical" evidence="6">
    <location>
        <begin position="203"/>
        <end position="225"/>
    </location>
</feature>
<keyword evidence="10" id="KW-1185">Reference proteome</keyword>
<feature type="domain" description="Methyl-accepting transducer" evidence="7">
    <location>
        <begin position="286"/>
        <end position="522"/>
    </location>
</feature>
<dbReference type="SMART" id="SM00283">
    <property type="entry name" value="MA"/>
    <property type="match status" value="1"/>
</dbReference>
<evidence type="ECO:0000256" key="2">
    <source>
        <dbReference type="ARBA" id="ARBA00022989"/>
    </source>
</evidence>
<dbReference type="PRINTS" id="PR00260">
    <property type="entry name" value="CHEMTRNSDUCR"/>
</dbReference>
<comment type="caution">
    <text evidence="9">The sequence shown here is derived from an EMBL/GenBank/DDBJ whole genome shotgun (WGS) entry which is preliminary data.</text>
</comment>
<dbReference type="SMART" id="SM00304">
    <property type="entry name" value="HAMP"/>
    <property type="match status" value="1"/>
</dbReference>
<feature type="transmembrane region" description="Helical" evidence="6">
    <location>
        <begin position="22"/>
        <end position="44"/>
    </location>
</feature>
<reference evidence="9 10" key="1">
    <citation type="submission" date="2020-08" db="EMBL/GenBank/DDBJ databases">
        <title>Sequencing the genomes of 1000 actinobacteria strains.</title>
        <authorList>
            <person name="Klenk H.-P."/>
        </authorList>
    </citation>
    <scope>NUCLEOTIDE SEQUENCE [LARGE SCALE GENOMIC DNA]</scope>
    <source>
        <strain evidence="9 10">DSM 45809</strain>
    </source>
</reference>
<evidence type="ECO:0000259" key="8">
    <source>
        <dbReference type="PROSITE" id="PS50885"/>
    </source>
</evidence>
<keyword evidence="3 5" id="KW-0807">Transducer</keyword>
<keyword evidence="6" id="KW-0472">Membrane</keyword>
<dbReference type="Pfam" id="PF12729">
    <property type="entry name" value="4HB_MCP_1"/>
    <property type="match status" value="1"/>
</dbReference>
<dbReference type="Pfam" id="PF00672">
    <property type="entry name" value="HAMP"/>
    <property type="match status" value="1"/>
</dbReference>
<comment type="similarity">
    <text evidence="4">Belongs to the methyl-accepting chemotaxis (MCP) protein family.</text>
</comment>
<dbReference type="PROSITE" id="PS50885">
    <property type="entry name" value="HAMP"/>
    <property type="match status" value="1"/>
</dbReference>
<dbReference type="Gene3D" id="1.10.287.950">
    <property type="entry name" value="Methyl-accepting chemotaxis protein"/>
    <property type="match status" value="1"/>
</dbReference>
<dbReference type="GO" id="GO:0016020">
    <property type="term" value="C:membrane"/>
    <property type="evidence" value="ECO:0007669"/>
    <property type="project" value="InterPro"/>
</dbReference>
<accession>A0A7W7H2W4</accession>
<dbReference type="GO" id="GO:0004888">
    <property type="term" value="F:transmembrane signaling receptor activity"/>
    <property type="evidence" value="ECO:0007669"/>
    <property type="project" value="InterPro"/>
</dbReference>
<dbReference type="CDD" id="cd06225">
    <property type="entry name" value="HAMP"/>
    <property type="match status" value="1"/>
</dbReference>